<dbReference type="InterPro" id="IPR046953">
    <property type="entry name" value="Spore_GerAC-like_C"/>
</dbReference>
<gene>
    <name evidence="11" type="ORF">H9714_06420</name>
</gene>
<evidence type="ECO:0000256" key="4">
    <source>
        <dbReference type="ARBA" id="ARBA00022729"/>
    </source>
</evidence>
<dbReference type="InterPro" id="IPR038501">
    <property type="entry name" value="Spore_GerAC_C_sf"/>
</dbReference>
<reference evidence="11" key="1">
    <citation type="journal article" date="2021" name="PeerJ">
        <title>Extensive microbial diversity within the chicken gut microbiome revealed by metagenomics and culture.</title>
        <authorList>
            <person name="Gilroy R."/>
            <person name="Ravi A."/>
            <person name="Getino M."/>
            <person name="Pursley I."/>
            <person name="Horton D.L."/>
            <person name="Alikhan N.F."/>
            <person name="Baker D."/>
            <person name="Gharbi K."/>
            <person name="Hall N."/>
            <person name="Watson M."/>
            <person name="Adriaenssens E.M."/>
            <person name="Foster-Nyarko E."/>
            <person name="Jarju S."/>
            <person name="Secka A."/>
            <person name="Antonio M."/>
            <person name="Oren A."/>
            <person name="Chaudhuri R.R."/>
            <person name="La Ragione R."/>
            <person name="Hildebrand F."/>
            <person name="Pallen M.J."/>
        </authorList>
    </citation>
    <scope>NUCLEOTIDE SEQUENCE</scope>
    <source>
        <strain evidence="11">CHK189-11263</strain>
    </source>
</reference>
<sequence length="366" mass="39780">MRRSGWMVLLLAAFLPLSGCKETFDFLPYAREIEDMALMRTLGVDLTAEGVRVTASTGIQAQGAKPPTILEEEARSISAACLSMQAQGAAYVFYGHVGQLLLGEDLARQGVRPALDYVMRDIEMRLETKLYVLQGGEAGAAIQAAAQEDSAAEQLEALEADAGLLSDFMNRTVEEVLEDLEENGDSFVPALTLGENGRLEPAGYALIQDGALVGWAQGEAAMGINLLQGWVDADVLEVDVPTGGRAALRLVGAKTRVEPVLEGESLTGLRLRCRVNANLAEYDGAADEAVLTALERALEERCRARLTAVAELCRTLEGDFVQFAPRAGRSAPWRWSAIQEQWNPAGWNLDVVVEAELWRGYNMREH</sequence>
<dbReference type="Pfam" id="PF05504">
    <property type="entry name" value="Spore_GerAC"/>
    <property type="match status" value="1"/>
</dbReference>
<protein>
    <submittedName>
        <fullName evidence="11">Spore gernimation protein GerC</fullName>
    </submittedName>
</protein>
<dbReference type="Pfam" id="PF25198">
    <property type="entry name" value="Spore_GerAC_N"/>
    <property type="match status" value="1"/>
</dbReference>
<keyword evidence="7" id="KW-0449">Lipoprotein</keyword>
<evidence type="ECO:0000256" key="8">
    <source>
        <dbReference type="SAM" id="SignalP"/>
    </source>
</evidence>
<dbReference type="EMBL" id="DWYC01000053">
    <property type="protein sequence ID" value="HJB57169.1"/>
    <property type="molecule type" value="Genomic_DNA"/>
</dbReference>
<dbReference type="Proteomes" id="UP000824208">
    <property type="component" value="Unassembled WGS sequence"/>
</dbReference>
<dbReference type="InterPro" id="IPR057336">
    <property type="entry name" value="GerAC_N"/>
</dbReference>
<dbReference type="PANTHER" id="PTHR35789:SF1">
    <property type="entry name" value="SPORE GERMINATION PROTEIN B3"/>
    <property type="match status" value="1"/>
</dbReference>
<keyword evidence="6" id="KW-0564">Palmitate</keyword>
<accession>A0A9D2MBG0</accession>
<dbReference type="Gene3D" id="3.30.300.210">
    <property type="entry name" value="Nutrient germinant receptor protein C, domain 3"/>
    <property type="match status" value="1"/>
</dbReference>
<keyword evidence="5" id="KW-0472">Membrane</keyword>
<dbReference type="GO" id="GO:0009847">
    <property type="term" value="P:spore germination"/>
    <property type="evidence" value="ECO:0007669"/>
    <property type="project" value="InterPro"/>
</dbReference>
<name>A0A9D2MBG0_9FIRM</name>
<evidence type="ECO:0000256" key="6">
    <source>
        <dbReference type="ARBA" id="ARBA00023139"/>
    </source>
</evidence>
<comment type="caution">
    <text evidence="11">The sequence shown here is derived from an EMBL/GenBank/DDBJ whole genome shotgun (WGS) entry which is preliminary data.</text>
</comment>
<dbReference type="GO" id="GO:0016020">
    <property type="term" value="C:membrane"/>
    <property type="evidence" value="ECO:0007669"/>
    <property type="project" value="UniProtKB-SubCell"/>
</dbReference>
<evidence type="ECO:0000256" key="7">
    <source>
        <dbReference type="ARBA" id="ARBA00023288"/>
    </source>
</evidence>
<feature type="domain" description="Spore germination GerAC-like C-terminal" evidence="9">
    <location>
        <begin position="203"/>
        <end position="356"/>
    </location>
</feature>
<evidence type="ECO:0000259" key="9">
    <source>
        <dbReference type="Pfam" id="PF05504"/>
    </source>
</evidence>
<proteinExistence type="inferred from homology"/>
<dbReference type="AlphaFoldDB" id="A0A9D2MBG0"/>
<comment type="subcellular location">
    <subcellularLocation>
        <location evidence="1">Membrane</location>
        <topology evidence="1">Lipid-anchor</topology>
    </subcellularLocation>
</comment>
<evidence type="ECO:0000313" key="11">
    <source>
        <dbReference type="EMBL" id="HJB57169.1"/>
    </source>
</evidence>
<evidence type="ECO:0000259" key="10">
    <source>
        <dbReference type="Pfam" id="PF25198"/>
    </source>
</evidence>
<evidence type="ECO:0000256" key="5">
    <source>
        <dbReference type="ARBA" id="ARBA00023136"/>
    </source>
</evidence>
<evidence type="ECO:0000256" key="1">
    <source>
        <dbReference type="ARBA" id="ARBA00004635"/>
    </source>
</evidence>
<feature type="signal peptide" evidence="8">
    <location>
        <begin position="1"/>
        <end position="21"/>
    </location>
</feature>
<reference evidence="11" key="2">
    <citation type="submission" date="2021-04" db="EMBL/GenBank/DDBJ databases">
        <authorList>
            <person name="Gilroy R."/>
        </authorList>
    </citation>
    <scope>NUCLEOTIDE SEQUENCE</scope>
    <source>
        <strain evidence="11">CHK189-11263</strain>
    </source>
</reference>
<feature type="chain" id="PRO_5038912133" evidence="8">
    <location>
        <begin position="22"/>
        <end position="366"/>
    </location>
</feature>
<evidence type="ECO:0000313" key="12">
    <source>
        <dbReference type="Proteomes" id="UP000824208"/>
    </source>
</evidence>
<feature type="domain" description="Spore germination protein N-terminal" evidence="10">
    <location>
        <begin position="30"/>
        <end position="192"/>
    </location>
</feature>
<evidence type="ECO:0000256" key="2">
    <source>
        <dbReference type="ARBA" id="ARBA00007886"/>
    </source>
</evidence>
<dbReference type="PANTHER" id="PTHR35789">
    <property type="entry name" value="SPORE GERMINATION PROTEIN B3"/>
    <property type="match status" value="1"/>
</dbReference>
<evidence type="ECO:0000256" key="3">
    <source>
        <dbReference type="ARBA" id="ARBA00022544"/>
    </source>
</evidence>
<organism evidence="11 12">
    <name type="scientific">Candidatus Flavonifractor intestinipullorum</name>
    <dbReference type="NCBI Taxonomy" id="2838587"/>
    <lineage>
        <taxon>Bacteria</taxon>
        <taxon>Bacillati</taxon>
        <taxon>Bacillota</taxon>
        <taxon>Clostridia</taxon>
        <taxon>Eubacteriales</taxon>
        <taxon>Oscillospiraceae</taxon>
        <taxon>Flavonifractor</taxon>
    </lineage>
</organism>
<dbReference type="InterPro" id="IPR008844">
    <property type="entry name" value="Spore_GerAC-like"/>
</dbReference>
<comment type="similarity">
    <text evidence="2">Belongs to the GerABKC lipoprotein family.</text>
</comment>
<keyword evidence="3" id="KW-0309">Germination</keyword>
<keyword evidence="4 8" id="KW-0732">Signal</keyword>